<organism evidence="4">
    <name type="scientific">human gut metagenome</name>
    <dbReference type="NCBI Taxonomy" id="408170"/>
    <lineage>
        <taxon>unclassified sequences</taxon>
        <taxon>metagenomes</taxon>
        <taxon>organismal metagenomes</taxon>
    </lineage>
</organism>
<name>K1U215_9ZZZZ</name>
<dbReference type="Pfam" id="PF13632">
    <property type="entry name" value="Glyco_trans_2_3"/>
    <property type="match status" value="1"/>
</dbReference>
<dbReference type="Pfam" id="PF00535">
    <property type="entry name" value="Glycos_transf_2"/>
    <property type="match status" value="1"/>
</dbReference>
<feature type="non-terminal residue" evidence="4">
    <location>
        <position position="253"/>
    </location>
</feature>
<dbReference type="Gene3D" id="3.90.550.10">
    <property type="entry name" value="Spore Coat Polysaccharide Biosynthesis Protein SpsA, Chain A"/>
    <property type="match status" value="1"/>
</dbReference>
<evidence type="ECO:0000313" key="4">
    <source>
        <dbReference type="EMBL" id="EKC79282.1"/>
    </source>
</evidence>
<feature type="region of interest" description="Disordered" evidence="1">
    <location>
        <begin position="229"/>
        <end position="253"/>
    </location>
</feature>
<sequence length="253" mass="28352">ELPEPEPLVSILIPNKDHVDDLEKCLFSLYSKTLYEAFEVIVIENNSTDPATKAYYEKLPDRYANCRVVAYSGGFNFSRINNFGRKFANGKFLLLLNNDIEIISGNWLTQMVAEASQPGVAACGAMLYYPDDTIQHAGIITGLGGYAGHSHKYHKRGGSGYMFRLATVQDYSACTAACLLVRTSAYDAVGGLDEAFTVAFNDVDFCLRLREKGWRIVWTPYAELYHHESKSRGSDEEDPAKKARFAKEQARLY</sequence>
<feature type="domain" description="Glycosyltransferase 2-like" evidence="2">
    <location>
        <begin position="10"/>
        <end position="135"/>
    </location>
</feature>
<dbReference type="InterPro" id="IPR029044">
    <property type="entry name" value="Nucleotide-diphossugar_trans"/>
</dbReference>
<dbReference type="GO" id="GO:0016740">
    <property type="term" value="F:transferase activity"/>
    <property type="evidence" value="ECO:0007669"/>
    <property type="project" value="UniProtKB-KW"/>
</dbReference>
<evidence type="ECO:0000256" key="1">
    <source>
        <dbReference type="SAM" id="MobiDB-lite"/>
    </source>
</evidence>
<feature type="non-terminal residue" evidence="4">
    <location>
        <position position="1"/>
    </location>
</feature>
<evidence type="ECO:0000259" key="3">
    <source>
        <dbReference type="Pfam" id="PF13632"/>
    </source>
</evidence>
<protein>
    <submittedName>
        <fullName evidence="4">Glycosyl transferase, group 2 family protein</fullName>
    </submittedName>
</protein>
<keyword evidence="4" id="KW-0808">Transferase</keyword>
<dbReference type="PANTHER" id="PTHR43179">
    <property type="entry name" value="RHAMNOSYLTRANSFERASE WBBL"/>
    <property type="match status" value="1"/>
</dbReference>
<feature type="domain" description="Glycosyltransferase 2-like" evidence="3">
    <location>
        <begin position="159"/>
        <end position="228"/>
    </location>
</feature>
<dbReference type="SUPFAM" id="SSF53448">
    <property type="entry name" value="Nucleotide-diphospho-sugar transferases"/>
    <property type="match status" value="1"/>
</dbReference>
<comment type="caution">
    <text evidence="4">The sequence shown here is derived from an EMBL/GenBank/DDBJ whole genome shotgun (WGS) entry which is preliminary data.</text>
</comment>
<dbReference type="AlphaFoldDB" id="K1U215"/>
<dbReference type="InterPro" id="IPR001173">
    <property type="entry name" value="Glyco_trans_2-like"/>
</dbReference>
<proteinExistence type="predicted"/>
<reference evidence="4" key="1">
    <citation type="journal article" date="2013" name="Environ. Microbiol.">
        <title>Microbiota from the distal guts of lean and obese adolescents exhibit partial functional redundancy besides clear differences in community structure.</title>
        <authorList>
            <person name="Ferrer M."/>
            <person name="Ruiz A."/>
            <person name="Lanza F."/>
            <person name="Haange S.B."/>
            <person name="Oberbach A."/>
            <person name="Till H."/>
            <person name="Bargiela R."/>
            <person name="Campoy C."/>
            <person name="Segura M.T."/>
            <person name="Richter M."/>
            <person name="von Bergen M."/>
            <person name="Seifert J."/>
            <person name="Suarez A."/>
        </authorList>
    </citation>
    <scope>NUCLEOTIDE SEQUENCE</scope>
</reference>
<gene>
    <name evidence="4" type="ORF">LEA_02607</name>
</gene>
<accession>K1U215</accession>
<dbReference type="EMBL" id="AJWY01001785">
    <property type="protein sequence ID" value="EKC79282.1"/>
    <property type="molecule type" value="Genomic_DNA"/>
</dbReference>
<dbReference type="PANTHER" id="PTHR43179:SF7">
    <property type="entry name" value="RHAMNOSYLTRANSFERASE WBBL"/>
    <property type="match status" value="1"/>
</dbReference>
<evidence type="ECO:0000259" key="2">
    <source>
        <dbReference type="Pfam" id="PF00535"/>
    </source>
</evidence>
<dbReference type="CDD" id="cd04186">
    <property type="entry name" value="GT_2_like_c"/>
    <property type="match status" value="1"/>
</dbReference>